<name>E6VTR1_PSEA9</name>
<dbReference type="GO" id="GO:0016020">
    <property type="term" value="C:membrane"/>
    <property type="evidence" value="ECO:0007669"/>
    <property type="project" value="GOC"/>
</dbReference>
<keyword evidence="7 10" id="KW-0808">Transferase</keyword>
<evidence type="ECO:0000256" key="4">
    <source>
        <dbReference type="ARBA" id="ARBA00022516"/>
    </source>
</evidence>
<keyword evidence="6 10" id="KW-0328">Glycosyltransferase</keyword>
<comment type="pathway">
    <text evidence="10">Bacterial outer membrane biogenesis; LPS lipid A biosynthesis.</text>
</comment>
<dbReference type="STRING" id="643562.Daes_2343"/>
<dbReference type="HAMAP" id="MF_00392">
    <property type="entry name" value="LpxB"/>
    <property type="match status" value="1"/>
</dbReference>
<dbReference type="eggNOG" id="COG0763">
    <property type="taxonomic scope" value="Bacteria"/>
</dbReference>
<dbReference type="GO" id="GO:0008915">
    <property type="term" value="F:lipid-A-disaccharide synthase activity"/>
    <property type="evidence" value="ECO:0007669"/>
    <property type="project" value="UniProtKB-UniRule"/>
</dbReference>
<evidence type="ECO:0000256" key="9">
    <source>
        <dbReference type="ARBA" id="ARBA00048975"/>
    </source>
</evidence>
<evidence type="ECO:0000256" key="2">
    <source>
        <dbReference type="ARBA" id="ARBA00012687"/>
    </source>
</evidence>
<keyword evidence="5 10" id="KW-0441">Lipid A biosynthesis</keyword>
<dbReference type="HOGENOM" id="CLU_036577_3_1_7"/>
<dbReference type="RefSeq" id="WP_013515260.1">
    <property type="nucleotide sequence ID" value="NC_014844.1"/>
</dbReference>
<proteinExistence type="inferred from homology"/>
<dbReference type="NCBIfam" id="TIGR00215">
    <property type="entry name" value="lpxB"/>
    <property type="match status" value="1"/>
</dbReference>
<gene>
    <name evidence="10" type="primary">lpxB</name>
    <name evidence="11" type="ordered locus">Daes_2343</name>
</gene>
<evidence type="ECO:0000256" key="7">
    <source>
        <dbReference type="ARBA" id="ARBA00022679"/>
    </source>
</evidence>
<dbReference type="InterPro" id="IPR003835">
    <property type="entry name" value="Glyco_trans_19"/>
</dbReference>
<evidence type="ECO:0000313" key="12">
    <source>
        <dbReference type="Proteomes" id="UP000002191"/>
    </source>
</evidence>
<sequence>MQTGNQHGPIWLSVGEASGDLHGAELIKALAQARPGISFTGMGGPAMEAEGMDVRYPSSLISLVGITEILGGLPRILLLLRRIRRALEQVQPCAVVLIDCPEFNFRIAKIARRLGIPVYYYISPQLWAWRPGRAEFLRDHVRRVICILPFEKDFYGKRGMDVDYVGHPLMDVLPLNRLDAMPVDRNLIGLLPGSRIREVSNLLPEFAGAARLLREKHPDLRYVIVRAPGMERERLLALWDSDIPVEIVEPDARYETFRACAMMLAASGTVTLETALIGTPVVVAYQVSALSALVARLLVRVKFISLPNLIADREIYPEHIQDRATAPHLAAAASSWIDSPERLASVRRDLAGLRSMVGEPGAAARAARIILDDLEALKG</sequence>
<evidence type="ECO:0000256" key="5">
    <source>
        <dbReference type="ARBA" id="ARBA00022556"/>
    </source>
</evidence>
<comment type="function">
    <text evidence="1 10">Condensation of UDP-2,3-diacylglucosamine and 2,3-diacylglucosamine-1-phosphate to form lipid A disaccharide, a precursor of lipid A, a phosphorylated glycolipid that anchors the lipopolysaccharide to the outer membrane of the cell.</text>
</comment>
<dbReference type="AlphaFoldDB" id="E6VTR1"/>
<evidence type="ECO:0000313" key="11">
    <source>
        <dbReference type="EMBL" id="ADU63348.1"/>
    </source>
</evidence>
<dbReference type="EC" id="2.4.1.182" evidence="2 10"/>
<dbReference type="PANTHER" id="PTHR30372:SF4">
    <property type="entry name" value="LIPID-A-DISACCHARIDE SYNTHASE, MITOCHONDRIAL-RELATED"/>
    <property type="match status" value="1"/>
</dbReference>
<reference evidence="11 12" key="2">
    <citation type="journal article" date="2014" name="Genome Announc.">
        <title>Complete Genome Sequence of the Subsurface, Mesophilic Sulfate-Reducing Bacterium Desulfovibrio aespoeensis Aspo-2.</title>
        <authorList>
            <person name="Pedersen K."/>
            <person name="Bengtsson A."/>
            <person name="Edlund J."/>
            <person name="Rabe L."/>
            <person name="Hazen T."/>
            <person name="Chakraborty R."/>
            <person name="Goodwin L."/>
            <person name="Shapiro N."/>
        </authorList>
    </citation>
    <scope>NUCLEOTIDE SEQUENCE [LARGE SCALE GENOMIC DNA]</scope>
    <source>
        <strain evidence="12">ATCC 700646 / DSM 10631 / Aspo-2</strain>
    </source>
</reference>
<keyword evidence="8 10" id="KW-0443">Lipid metabolism</keyword>
<dbReference type="KEGG" id="das:Daes_2343"/>
<evidence type="ECO:0000256" key="8">
    <source>
        <dbReference type="ARBA" id="ARBA00023098"/>
    </source>
</evidence>
<reference evidence="12" key="1">
    <citation type="submission" date="2010-12" db="EMBL/GenBank/DDBJ databases">
        <title>Complete sequence of Desulfovibrio aespoeensis Aspo-2.</title>
        <authorList>
            <consortium name="US DOE Joint Genome Institute"/>
            <person name="Lucas S."/>
            <person name="Copeland A."/>
            <person name="Lapidus A."/>
            <person name="Cheng J.-F."/>
            <person name="Goodwin L."/>
            <person name="Pitluck S."/>
            <person name="Chertkov O."/>
            <person name="Misra M."/>
            <person name="Detter J.C."/>
            <person name="Han C."/>
            <person name="Tapia R."/>
            <person name="Land M."/>
            <person name="Hauser L."/>
            <person name="Kyrpides N."/>
            <person name="Ivanova N."/>
            <person name="Ovchinnikova G."/>
            <person name="Pedersen K."/>
            <person name="Jagevall S."/>
            <person name="Hazen T."/>
            <person name="Woyke T."/>
        </authorList>
    </citation>
    <scope>NUCLEOTIDE SEQUENCE [LARGE SCALE GENOMIC DNA]</scope>
    <source>
        <strain evidence="12">ATCC 700646 / DSM 10631 / Aspo-2</strain>
    </source>
</reference>
<keyword evidence="12" id="KW-1185">Reference proteome</keyword>
<protein>
    <recommendedName>
        <fullName evidence="3 10">Lipid-A-disaccharide synthase</fullName>
        <ecNumber evidence="2 10">2.4.1.182</ecNumber>
    </recommendedName>
</protein>
<dbReference type="Proteomes" id="UP000002191">
    <property type="component" value="Chromosome"/>
</dbReference>
<dbReference type="Pfam" id="PF02684">
    <property type="entry name" value="LpxB"/>
    <property type="match status" value="1"/>
</dbReference>
<evidence type="ECO:0000256" key="3">
    <source>
        <dbReference type="ARBA" id="ARBA00020902"/>
    </source>
</evidence>
<organism evidence="11 12">
    <name type="scientific">Pseudodesulfovibrio aespoeensis (strain ATCC 700646 / DSM 10631 / Aspo-2)</name>
    <name type="common">Desulfovibrio aespoeensis</name>
    <dbReference type="NCBI Taxonomy" id="643562"/>
    <lineage>
        <taxon>Bacteria</taxon>
        <taxon>Pseudomonadati</taxon>
        <taxon>Thermodesulfobacteriota</taxon>
        <taxon>Desulfovibrionia</taxon>
        <taxon>Desulfovibrionales</taxon>
        <taxon>Desulfovibrionaceae</taxon>
    </lineage>
</organism>
<dbReference type="GO" id="GO:0009245">
    <property type="term" value="P:lipid A biosynthetic process"/>
    <property type="evidence" value="ECO:0007669"/>
    <property type="project" value="UniProtKB-UniRule"/>
</dbReference>
<dbReference type="GO" id="GO:0005543">
    <property type="term" value="F:phospholipid binding"/>
    <property type="evidence" value="ECO:0007669"/>
    <property type="project" value="TreeGrafter"/>
</dbReference>
<comment type="similarity">
    <text evidence="10">Belongs to the LpxB family.</text>
</comment>
<evidence type="ECO:0000256" key="10">
    <source>
        <dbReference type="HAMAP-Rule" id="MF_00392"/>
    </source>
</evidence>
<evidence type="ECO:0000256" key="6">
    <source>
        <dbReference type="ARBA" id="ARBA00022676"/>
    </source>
</evidence>
<dbReference type="PANTHER" id="PTHR30372">
    <property type="entry name" value="LIPID-A-DISACCHARIDE SYNTHASE"/>
    <property type="match status" value="1"/>
</dbReference>
<accession>E6VTR1</accession>
<comment type="catalytic activity">
    <reaction evidence="9 10">
        <text>a lipid X + a UDP-2-N,3-O-bis[(3R)-3-hydroxyacyl]-alpha-D-glucosamine = a lipid A disaccharide + UDP + H(+)</text>
        <dbReference type="Rhea" id="RHEA:67828"/>
        <dbReference type="ChEBI" id="CHEBI:15378"/>
        <dbReference type="ChEBI" id="CHEBI:58223"/>
        <dbReference type="ChEBI" id="CHEBI:137748"/>
        <dbReference type="ChEBI" id="CHEBI:176338"/>
        <dbReference type="ChEBI" id="CHEBI:176343"/>
        <dbReference type="EC" id="2.4.1.182"/>
    </reaction>
</comment>
<dbReference type="SUPFAM" id="SSF53756">
    <property type="entry name" value="UDP-Glycosyltransferase/glycogen phosphorylase"/>
    <property type="match status" value="1"/>
</dbReference>
<dbReference type="OrthoDB" id="9801642at2"/>
<dbReference type="EMBL" id="CP002431">
    <property type="protein sequence ID" value="ADU63348.1"/>
    <property type="molecule type" value="Genomic_DNA"/>
</dbReference>
<keyword evidence="4 10" id="KW-0444">Lipid biosynthesis</keyword>
<evidence type="ECO:0000256" key="1">
    <source>
        <dbReference type="ARBA" id="ARBA00002056"/>
    </source>
</evidence>
<dbReference type="UniPathway" id="UPA00973"/>